<name>A0A5B2XQS4_9PSEU</name>
<dbReference type="Pfam" id="PF00975">
    <property type="entry name" value="Thioesterase"/>
    <property type="match status" value="1"/>
</dbReference>
<dbReference type="CDD" id="cd19535">
    <property type="entry name" value="Cyc_NRPS"/>
    <property type="match status" value="1"/>
</dbReference>
<dbReference type="InterPro" id="IPR009081">
    <property type="entry name" value="PP-bd_ACP"/>
</dbReference>
<dbReference type="Proteomes" id="UP000323454">
    <property type="component" value="Unassembled WGS sequence"/>
</dbReference>
<dbReference type="InterPro" id="IPR042099">
    <property type="entry name" value="ANL_N_sf"/>
</dbReference>
<dbReference type="PROSITE" id="PS50075">
    <property type="entry name" value="CARRIER"/>
    <property type="match status" value="1"/>
</dbReference>
<evidence type="ECO:0000256" key="7">
    <source>
        <dbReference type="ARBA" id="ARBA00022598"/>
    </source>
</evidence>
<dbReference type="GO" id="GO:0008610">
    <property type="term" value="P:lipid biosynthetic process"/>
    <property type="evidence" value="ECO:0007669"/>
    <property type="project" value="UniProtKB-ARBA"/>
</dbReference>
<dbReference type="InterPro" id="IPR010071">
    <property type="entry name" value="AA_adenyl_dom"/>
</dbReference>
<dbReference type="SUPFAM" id="SSF47336">
    <property type="entry name" value="ACP-like"/>
    <property type="match status" value="1"/>
</dbReference>
<dbReference type="SUPFAM" id="SSF53474">
    <property type="entry name" value="alpha/beta-Hydrolases"/>
    <property type="match status" value="1"/>
</dbReference>
<evidence type="ECO:0000256" key="5">
    <source>
        <dbReference type="ARBA" id="ARBA00022450"/>
    </source>
</evidence>
<dbReference type="NCBIfam" id="TIGR01733">
    <property type="entry name" value="AA-adenyl-dom"/>
    <property type="match status" value="1"/>
</dbReference>
<dbReference type="Gene3D" id="1.10.1200.10">
    <property type="entry name" value="ACP-like"/>
    <property type="match status" value="1"/>
</dbReference>
<evidence type="ECO:0000256" key="2">
    <source>
        <dbReference type="ARBA" id="ARBA00005102"/>
    </source>
</evidence>
<evidence type="ECO:0000256" key="4">
    <source>
        <dbReference type="ARBA" id="ARBA00016743"/>
    </source>
</evidence>
<keyword evidence="6" id="KW-0597">Phosphoprotein</keyword>
<dbReference type="GO" id="GO:0005737">
    <property type="term" value="C:cytoplasm"/>
    <property type="evidence" value="ECO:0007669"/>
    <property type="project" value="TreeGrafter"/>
</dbReference>
<organism evidence="10 11">
    <name type="scientific">Solihabitans fulvus</name>
    <dbReference type="NCBI Taxonomy" id="1892852"/>
    <lineage>
        <taxon>Bacteria</taxon>
        <taxon>Bacillati</taxon>
        <taxon>Actinomycetota</taxon>
        <taxon>Actinomycetes</taxon>
        <taxon>Pseudonocardiales</taxon>
        <taxon>Pseudonocardiaceae</taxon>
        <taxon>Solihabitans</taxon>
    </lineage>
</organism>
<comment type="similarity">
    <text evidence="3">Belongs to the ATP-dependent AMP-binding enzyme family. MbtB subfamily.</text>
</comment>
<keyword evidence="5" id="KW-0596">Phosphopantetheine</keyword>
<dbReference type="Pfam" id="PF13193">
    <property type="entry name" value="AMP-binding_C"/>
    <property type="match status" value="1"/>
</dbReference>
<accession>A0A5B2XQS4</accession>
<evidence type="ECO:0000256" key="8">
    <source>
        <dbReference type="ARBA" id="ARBA00033440"/>
    </source>
</evidence>
<dbReference type="SMART" id="SM00823">
    <property type="entry name" value="PKS_PP"/>
    <property type="match status" value="1"/>
</dbReference>
<dbReference type="GO" id="GO:0044550">
    <property type="term" value="P:secondary metabolite biosynthetic process"/>
    <property type="evidence" value="ECO:0007669"/>
    <property type="project" value="TreeGrafter"/>
</dbReference>
<evidence type="ECO:0000256" key="1">
    <source>
        <dbReference type="ARBA" id="ARBA00001957"/>
    </source>
</evidence>
<dbReference type="Pfam" id="PF00668">
    <property type="entry name" value="Condensation"/>
    <property type="match status" value="1"/>
</dbReference>
<dbReference type="InterPro" id="IPR029058">
    <property type="entry name" value="AB_hydrolase_fold"/>
</dbReference>
<dbReference type="SUPFAM" id="SSF52777">
    <property type="entry name" value="CoA-dependent acyltransferases"/>
    <property type="match status" value="2"/>
</dbReference>
<dbReference type="SMART" id="SM00824">
    <property type="entry name" value="PKS_TE"/>
    <property type="match status" value="1"/>
</dbReference>
<dbReference type="Pfam" id="PF00501">
    <property type="entry name" value="AMP-binding"/>
    <property type="match status" value="1"/>
</dbReference>
<dbReference type="InterPro" id="IPR020806">
    <property type="entry name" value="PKS_PP-bd"/>
</dbReference>
<dbReference type="FunFam" id="1.10.1200.10:FF:000016">
    <property type="entry name" value="Non-ribosomal peptide synthase"/>
    <property type="match status" value="1"/>
</dbReference>
<evidence type="ECO:0000259" key="9">
    <source>
        <dbReference type="PROSITE" id="PS50075"/>
    </source>
</evidence>
<dbReference type="InterPro" id="IPR001242">
    <property type="entry name" value="Condensation_dom"/>
</dbReference>
<dbReference type="PROSITE" id="PS00455">
    <property type="entry name" value="AMP_BINDING"/>
    <property type="match status" value="1"/>
</dbReference>
<protein>
    <recommendedName>
        <fullName evidence="4">Phenyloxazoline synthase MbtB</fullName>
    </recommendedName>
    <alternativeName>
        <fullName evidence="8">Mycobactin synthetase protein B</fullName>
    </alternativeName>
</protein>
<evidence type="ECO:0000313" key="11">
    <source>
        <dbReference type="Proteomes" id="UP000323454"/>
    </source>
</evidence>
<keyword evidence="11" id="KW-1185">Reference proteome</keyword>
<evidence type="ECO:0000256" key="3">
    <source>
        <dbReference type="ARBA" id="ARBA00007380"/>
    </source>
</evidence>
<dbReference type="InterPro" id="IPR000873">
    <property type="entry name" value="AMP-dep_synth/lig_dom"/>
</dbReference>
<dbReference type="InterPro" id="IPR023213">
    <property type="entry name" value="CAT-like_dom_sf"/>
</dbReference>
<dbReference type="InterPro" id="IPR020845">
    <property type="entry name" value="AMP-binding_CS"/>
</dbReference>
<reference evidence="10 11" key="2">
    <citation type="submission" date="2019-09" db="EMBL/GenBank/DDBJ databases">
        <authorList>
            <person name="Jin C."/>
        </authorList>
    </citation>
    <scope>NUCLEOTIDE SEQUENCE [LARGE SCALE GENOMIC DNA]</scope>
    <source>
        <strain evidence="10 11">AN110305</strain>
    </source>
</reference>
<dbReference type="GO" id="GO:0072330">
    <property type="term" value="P:monocarboxylic acid biosynthetic process"/>
    <property type="evidence" value="ECO:0007669"/>
    <property type="project" value="UniProtKB-ARBA"/>
</dbReference>
<dbReference type="InterPro" id="IPR025110">
    <property type="entry name" value="AMP-bd_C"/>
</dbReference>
<keyword evidence="7" id="KW-0436">Ligase</keyword>
<dbReference type="Gene3D" id="3.30.559.30">
    <property type="entry name" value="Nonribosomal peptide synthetase, condensation domain"/>
    <property type="match status" value="1"/>
</dbReference>
<evidence type="ECO:0000313" key="10">
    <source>
        <dbReference type="EMBL" id="KAA2265766.1"/>
    </source>
</evidence>
<dbReference type="FunFam" id="3.40.50.12780:FF:000012">
    <property type="entry name" value="Non-ribosomal peptide synthetase"/>
    <property type="match status" value="1"/>
</dbReference>
<dbReference type="SUPFAM" id="SSF56801">
    <property type="entry name" value="Acetyl-CoA synthetase-like"/>
    <property type="match status" value="1"/>
</dbReference>
<feature type="domain" description="Carrier" evidence="9">
    <location>
        <begin position="964"/>
        <end position="1039"/>
    </location>
</feature>
<dbReference type="Gene3D" id="3.30.559.10">
    <property type="entry name" value="Chloramphenicol acetyltransferase-like domain"/>
    <property type="match status" value="1"/>
</dbReference>
<dbReference type="OrthoDB" id="2472181at2"/>
<dbReference type="GO" id="GO:0031177">
    <property type="term" value="F:phosphopantetheine binding"/>
    <property type="evidence" value="ECO:0007669"/>
    <property type="project" value="InterPro"/>
</dbReference>
<dbReference type="PANTHER" id="PTHR45527">
    <property type="entry name" value="NONRIBOSOMAL PEPTIDE SYNTHETASE"/>
    <property type="match status" value="1"/>
</dbReference>
<comment type="caution">
    <text evidence="10">The sequence shown here is derived from an EMBL/GenBank/DDBJ whole genome shotgun (WGS) entry which is preliminary data.</text>
</comment>
<comment type="pathway">
    <text evidence="2">Siderophore biosynthesis; mycobactin biosynthesis.</text>
</comment>
<dbReference type="Gene3D" id="3.40.50.12780">
    <property type="entry name" value="N-terminal domain of ligase-like"/>
    <property type="match status" value="1"/>
</dbReference>
<comment type="cofactor">
    <cofactor evidence="1">
        <name>pantetheine 4'-phosphate</name>
        <dbReference type="ChEBI" id="CHEBI:47942"/>
    </cofactor>
</comment>
<reference evidence="10 11" key="1">
    <citation type="submission" date="2019-09" db="EMBL/GenBank/DDBJ databases">
        <title>Goodfellowia gen. nov., a new genus of the Pseudonocardineae related to Actinoalloteichus, containing Goodfellowia coeruleoviolacea gen. nov., comb. nov. gen. nov., comb. nov.</title>
        <authorList>
            <person name="Labeda D."/>
        </authorList>
    </citation>
    <scope>NUCLEOTIDE SEQUENCE [LARGE SCALE GENOMIC DNA]</scope>
    <source>
        <strain evidence="10 11">AN110305</strain>
    </source>
</reference>
<proteinExistence type="inferred from homology"/>
<dbReference type="InterPro" id="IPR020802">
    <property type="entry name" value="TesA-like"/>
</dbReference>
<dbReference type="PANTHER" id="PTHR45527:SF10">
    <property type="entry name" value="PYOCHELIN SYNTHASE PCHF"/>
    <property type="match status" value="1"/>
</dbReference>
<dbReference type="InterPro" id="IPR036736">
    <property type="entry name" value="ACP-like_sf"/>
</dbReference>
<dbReference type="Gene3D" id="3.30.300.30">
    <property type="match status" value="1"/>
</dbReference>
<dbReference type="GO" id="GO:0043041">
    <property type="term" value="P:amino acid activation for nonribosomal peptide biosynthetic process"/>
    <property type="evidence" value="ECO:0007669"/>
    <property type="project" value="TreeGrafter"/>
</dbReference>
<gene>
    <name evidence="10" type="ORF">F0L68_04180</name>
</gene>
<evidence type="ECO:0000256" key="6">
    <source>
        <dbReference type="ARBA" id="ARBA00022553"/>
    </source>
</evidence>
<dbReference type="EMBL" id="VUOB01000005">
    <property type="protein sequence ID" value="KAA2265766.1"/>
    <property type="molecule type" value="Genomic_DNA"/>
</dbReference>
<dbReference type="InterPro" id="IPR001031">
    <property type="entry name" value="Thioesterase"/>
</dbReference>
<sequence>MTSEPSAEPFPMTDLQEAYLVGTSSLVDLGGFLPHFYLEFDVAGLAAERIESVVNQLVARHEQLRTVVGEDGAQRVLDVAELPRLRVPVADLRDQDPRRALARTRRGMTESGHDPATWPLFDVAVSLLREHRARVHIGMSLLLLDAHSTWQVLAEARALSVHPARPLPPVPLTFRHWRRAQAAQQVDGEHWRYWSQRLDSLPPAPELPTARPLADLGPVRLTQRTCALTAAQWRQLRTTARRERIMPASALAHAFAETLGAWALNPRFCLNVLHEGWRGRHPEWAGVVGQLGATLPVEVDLSRDEDYWQRGRRLQGQLWRDLEHCDVTAVQVMRAVAARRGWTSRPALPYVFNGMLGSGPRAASAPRPTGRIAASALRTPHVLVDSQVQDAPGGGITCTWYTVDEAFPPGLPDTMFDTYRDLLHEIAAPSSAAPTLALAAHRATVAAVNDTATPQPKGRLEDGFLRQAALRPDAVAVVSDERTMTYRELESASRAVAGWLGRLGLGRGDLVPVVMVKGWEQVVAVLGVLRAGAAYCPVDAGQPVDRIRRLVGQCCARAVLATSHHPAALGEQIPVLEVDHAPAGGEPVTGVPGGVDDLAYVIHTSGSTGTPKGVMIEHRAAWNTVQDINDRIALDAGDRVFAISSLSFDLSVWDVFGTLAAGAALVLPLATPVPAPAEWARTAARHGVTVWNSVPALADLLAEVVGHQPERSRPPLRVALLSGDWIPLALPDRLRRLWSELRVIAMGGATEAAIWSNSFEVGRVDPGWRSVPYGTPLRNQRMLVLDHRMEVRPPWATGRIHIGGAGLARGYLGDAERTARRFVRHPGTGERLYWTGDLGRYWPDGTIEFLGREDRQVKVLGHRIEPGEVECAVRECPGVAECVVTTDTAPDGGPLLVALVVAEDGARLDCDRTRASLRERLPSHLVPGRIHLVAALPLTVNGKVDTAAALASLPAMQPAPLPDGADGPLTAELAGLWSTLLGVPAVAPDSDFFALGGTSLLALRLVHRIRDELAVDVPLGVVFEAPTVRALAARLRAGSGAGGETRAVRLKAGAGPALFLFHPVGGSVGCYAELVRGWPGPVHGFQSSALTGRTAATWPDLGSMAAGYRDELLRLAPDGPHVLGGWSMGGVLAHEVSRQLAGRGHRPCVVMIDSEVPAGAGPDDERTRHLAFLTDLAAGRLPSDTAAAILDADPGALSRRALDAATEGGLLPAGTDIPGYQRLMGVHRRNLELLNGHRAGHSDAPTLLFVASAADRPDPAPAWRALCRDLDVVRWPVDHYAIVSDRRLASIARRITRWLPGARADGRP</sequence>
<dbReference type="GO" id="GO:0016874">
    <property type="term" value="F:ligase activity"/>
    <property type="evidence" value="ECO:0007669"/>
    <property type="project" value="UniProtKB-KW"/>
</dbReference>
<dbReference type="InterPro" id="IPR045851">
    <property type="entry name" value="AMP-bd_C_sf"/>
</dbReference>
<dbReference type="Gene3D" id="3.40.50.1820">
    <property type="entry name" value="alpha/beta hydrolase"/>
    <property type="match status" value="1"/>
</dbReference>
<dbReference type="InterPro" id="IPR057737">
    <property type="entry name" value="Condensation_MtbB-like"/>
</dbReference>
<dbReference type="Pfam" id="PF00550">
    <property type="entry name" value="PP-binding"/>
    <property type="match status" value="1"/>
</dbReference>